<dbReference type="AlphaFoldDB" id="D8PTT3"/>
<proteinExistence type="predicted"/>
<evidence type="ECO:0000313" key="3">
    <source>
        <dbReference type="Proteomes" id="UP000007431"/>
    </source>
</evidence>
<name>D8PTT3_SCHCM</name>
<keyword evidence="3" id="KW-1185">Reference proteome</keyword>
<evidence type="ECO:0000256" key="1">
    <source>
        <dbReference type="SAM" id="MobiDB-lite"/>
    </source>
</evidence>
<feature type="region of interest" description="Disordered" evidence="1">
    <location>
        <begin position="1"/>
        <end position="42"/>
    </location>
</feature>
<protein>
    <recommendedName>
        <fullName evidence="4">F-box domain-containing protein</fullName>
    </recommendedName>
</protein>
<dbReference type="VEuPathDB" id="FungiDB:SCHCODRAFT_02696007"/>
<dbReference type="OMA" id="RANTVYW"/>
<evidence type="ECO:0000313" key="2">
    <source>
        <dbReference type="EMBL" id="EFJ00638.1"/>
    </source>
</evidence>
<accession>D8PTT3</accession>
<dbReference type="Proteomes" id="UP000007431">
    <property type="component" value="Unassembled WGS sequence"/>
</dbReference>
<sequence length="658" mass="73468">MKRSLETSSGDEARHDVDNTSPNLESQAVATRTRKRQKMRDAVVKSKPKKISPFLDNAIPAASFAGLPPEVLYEVSLCLLAHSYTKSDPHPSQIFSHCDPVVLVQLTKMLWKQRYTACTGYELPPAADDISVPRLAMLIIDETCSLCNAPPSSNQKAPIIIWNARIRWCKACLYASKCHVRPPYIPLTTLASDRIIYEENLFSFEVMRDVRRLLGHTEFRPPDLFPGFCASRIRAGVQDKTKEEKKAYIALRAAEFGKIKQHAHICKQWEAKIQAELKTKEKAIRKERLKGILRRLNVLGLETEARHPANWDALRAHAVVSEPKELTEEGWDQICGPLLEFVNGLREKRLAHERREIIRQRYDMLEKVYKKYLDEQTGPARYEKSLGRFEGTPARALLPQIGALVTFREVTELVEGTPVGQALIEGQMGALIEQLAHTHVDALGQTRFDAWRAAREAELVALLNAADPARATTVDLRLAATVFSLAGRRRVQYPAALAERPGADYRDWKAGGVGPARVDARAPARGAGAVGAFRVEPARLKLAEQVVRLAGLDPRTATPAEMDAQVAWVALKSELDGSGGTYRAMTWRYAVLGSDGTYDWSALRSLEDVKKARFVLLSDKDTALARSRAAHAWAGLGYADLPRPHKYQRGKSRKRGVL</sequence>
<dbReference type="EMBL" id="GL377303">
    <property type="protein sequence ID" value="EFJ00638.1"/>
    <property type="molecule type" value="Genomic_DNA"/>
</dbReference>
<dbReference type="HOGENOM" id="CLU_010790_3_0_1"/>
<gene>
    <name evidence="2" type="ORF">SCHCODRAFT_231991</name>
</gene>
<evidence type="ECO:0008006" key="4">
    <source>
        <dbReference type="Google" id="ProtNLM"/>
    </source>
</evidence>
<organism evidence="3">
    <name type="scientific">Schizophyllum commune (strain H4-8 / FGSC 9210)</name>
    <name type="common">Split gill fungus</name>
    <dbReference type="NCBI Taxonomy" id="578458"/>
    <lineage>
        <taxon>Eukaryota</taxon>
        <taxon>Fungi</taxon>
        <taxon>Dikarya</taxon>
        <taxon>Basidiomycota</taxon>
        <taxon>Agaricomycotina</taxon>
        <taxon>Agaricomycetes</taxon>
        <taxon>Agaricomycetidae</taxon>
        <taxon>Agaricales</taxon>
        <taxon>Schizophyllaceae</taxon>
        <taxon>Schizophyllum</taxon>
    </lineage>
</organism>
<reference evidence="2 3" key="1">
    <citation type="journal article" date="2010" name="Nat. Biotechnol.">
        <title>Genome sequence of the model mushroom Schizophyllum commune.</title>
        <authorList>
            <person name="Ohm R.A."/>
            <person name="de Jong J.F."/>
            <person name="Lugones L.G."/>
            <person name="Aerts A."/>
            <person name="Kothe E."/>
            <person name="Stajich J.E."/>
            <person name="de Vries R.P."/>
            <person name="Record E."/>
            <person name="Levasseur A."/>
            <person name="Baker S.E."/>
            <person name="Bartholomew K.A."/>
            <person name="Coutinho P.M."/>
            <person name="Erdmann S."/>
            <person name="Fowler T.J."/>
            <person name="Gathman A.C."/>
            <person name="Lombard V."/>
            <person name="Henrissat B."/>
            <person name="Knabe N."/>
            <person name="Kuees U."/>
            <person name="Lilly W.W."/>
            <person name="Lindquist E."/>
            <person name="Lucas S."/>
            <person name="Magnuson J.K."/>
            <person name="Piumi F."/>
            <person name="Raudaskoski M."/>
            <person name="Salamov A."/>
            <person name="Schmutz J."/>
            <person name="Schwarze F.W.M.R."/>
            <person name="vanKuyk P.A."/>
            <person name="Horton J.S."/>
            <person name="Grigoriev I.V."/>
            <person name="Woesten H.A.B."/>
        </authorList>
    </citation>
    <scope>NUCLEOTIDE SEQUENCE [LARGE SCALE GENOMIC DNA]</scope>
    <source>
        <strain evidence="3">H4-8 / FGSC 9210</strain>
    </source>
</reference>
<feature type="compositionally biased region" description="Polar residues" evidence="1">
    <location>
        <begin position="19"/>
        <end position="30"/>
    </location>
</feature>
<dbReference type="InParanoid" id="D8PTT3"/>
<feature type="compositionally biased region" description="Polar residues" evidence="1">
    <location>
        <begin position="1"/>
        <end position="10"/>
    </location>
</feature>